<evidence type="ECO:0000313" key="2">
    <source>
        <dbReference type="Proteomes" id="UP000001542"/>
    </source>
</evidence>
<sequence>MLNKRPLIGWEKLFTSGKAYLQFALSFKNPNDIEKTIIKMNRVVSGLHHATDGKYLYKTLEKTPVYKLPDDHKSLPELCDYMYNNFTRPKELALASIGANKDTVVLNVNHLACDGMFLRNLFDYLNQDGNESQSATSIISSDDIFDKEIKNYNGFMPPFAGNDSDLTRINPQNPFELHYSATTTMTEVHTDTKDLMTYKLNGKVKNLTDYYWANVVLAISAFNNKFDKCGLNTCINLRRFLNKSDFNIANCFSHIRVIANVTKDDTVDTLMRKMRADFNERVSKGEHFAALKAAQSQSNKSSQLAPVPGIPFSLSLIGQFDLDKGKFKDAWGNLKILEDGLNLVGFLGYSIKKNGVNTISGRLRTASSHFGDGDARIFGNSIMYGMQKVHPSMKIGEAFDMLRDYQLEMKKAILYPQLIE</sequence>
<proteinExistence type="predicted"/>
<evidence type="ECO:0008006" key="3">
    <source>
        <dbReference type="Google" id="ProtNLM"/>
    </source>
</evidence>
<protein>
    <recommendedName>
        <fullName evidence="3">Condensation domain-containing protein</fullName>
    </recommendedName>
</protein>
<gene>
    <name evidence="1" type="ORF">TVAG_342880</name>
</gene>
<organism evidence="1 2">
    <name type="scientific">Trichomonas vaginalis (strain ATCC PRA-98 / G3)</name>
    <dbReference type="NCBI Taxonomy" id="412133"/>
    <lineage>
        <taxon>Eukaryota</taxon>
        <taxon>Metamonada</taxon>
        <taxon>Parabasalia</taxon>
        <taxon>Trichomonadida</taxon>
        <taxon>Trichomonadidae</taxon>
        <taxon>Trichomonas</taxon>
    </lineage>
</organism>
<dbReference type="KEGG" id="tva:4765010"/>
<dbReference type="SMR" id="A2EJQ0"/>
<reference evidence="1" key="2">
    <citation type="journal article" date="2007" name="Science">
        <title>Draft genome sequence of the sexually transmitted pathogen Trichomonas vaginalis.</title>
        <authorList>
            <person name="Carlton J.M."/>
            <person name="Hirt R.P."/>
            <person name="Silva J.C."/>
            <person name="Delcher A.L."/>
            <person name="Schatz M."/>
            <person name="Zhao Q."/>
            <person name="Wortman J.R."/>
            <person name="Bidwell S.L."/>
            <person name="Alsmark U.C.M."/>
            <person name="Besteiro S."/>
            <person name="Sicheritz-Ponten T."/>
            <person name="Noel C.J."/>
            <person name="Dacks J.B."/>
            <person name="Foster P.G."/>
            <person name="Simillion C."/>
            <person name="Van de Peer Y."/>
            <person name="Miranda-Saavedra D."/>
            <person name="Barton G.J."/>
            <person name="Westrop G.D."/>
            <person name="Mueller S."/>
            <person name="Dessi D."/>
            <person name="Fiori P.L."/>
            <person name="Ren Q."/>
            <person name="Paulsen I."/>
            <person name="Zhang H."/>
            <person name="Bastida-Corcuera F.D."/>
            <person name="Simoes-Barbosa A."/>
            <person name="Brown M.T."/>
            <person name="Hayes R.D."/>
            <person name="Mukherjee M."/>
            <person name="Okumura C.Y."/>
            <person name="Schneider R."/>
            <person name="Smith A.J."/>
            <person name="Vanacova S."/>
            <person name="Villalvazo M."/>
            <person name="Haas B.J."/>
            <person name="Pertea M."/>
            <person name="Feldblyum T.V."/>
            <person name="Utterback T.R."/>
            <person name="Shu C.L."/>
            <person name="Osoegawa K."/>
            <person name="de Jong P.J."/>
            <person name="Hrdy I."/>
            <person name="Horvathova L."/>
            <person name="Zubacova Z."/>
            <person name="Dolezal P."/>
            <person name="Malik S.B."/>
            <person name="Logsdon J.M. Jr."/>
            <person name="Henze K."/>
            <person name="Gupta A."/>
            <person name="Wang C.C."/>
            <person name="Dunne R.L."/>
            <person name="Upcroft J.A."/>
            <person name="Upcroft P."/>
            <person name="White O."/>
            <person name="Salzberg S.L."/>
            <person name="Tang P."/>
            <person name="Chiu C.-H."/>
            <person name="Lee Y.-S."/>
            <person name="Embley T.M."/>
            <person name="Coombs G.H."/>
            <person name="Mottram J.C."/>
            <person name="Tachezy J."/>
            <person name="Fraser-Liggett C.M."/>
            <person name="Johnson P.J."/>
        </authorList>
    </citation>
    <scope>NUCLEOTIDE SEQUENCE [LARGE SCALE GENOMIC DNA]</scope>
    <source>
        <strain evidence="1">G3</strain>
    </source>
</reference>
<dbReference type="RefSeq" id="XP_001319347.1">
    <property type="nucleotide sequence ID" value="XM_001319312.1"/>
</dbReference>
<dbReference type="VEuPathDB" id="TrichDB:TVAGG3_0579700"/>
<dbReference type="Proteomes" id="UP000001542">
    <property type="component" value="Unassembled WGS sequence"/>
</dbReference>
<dbReference type="EMBL" id="DS113407">
    <property type="protein sequence ID" value="EAY07124.1"/>
    <property type="molecule type" value="Genomic_DNA"/>
</dbReference>
<dbReference type="InParanoid" id="A2EJQ0"/>
<name>A2EJQ0_TRIV3</name>
<dbReference type="AlphaFoldDB" id="A2EJQ0"/>
<dbReference type="VEuPathDB" id="TrichDB:TVAG_342880"/>
<accession>A2EJQ0</accession>
<reference evidence="1" key="1">
    <citation type="submission" date="2006-10" db="EMBL/GenBank/DDBJ databases">
        <authorList>
            <person name="Amadeo P."/>
            <person name="Zhao Q."/>
            <person name="Wortman J."/>
            <person name="Fraser-Liggett C."/>
            <person name="Carlton J."/>
        </authorList>
    </citation>
    <scope>NUCLEOTIDE SEQUENCE</scope>
    <source>
        <strain evidence="1">G3</strain>
    </source>
</reference>
<keyword evidence="2" id="KW-1185">Reference proteome</keyword>
<evidence type="ECO:0000313" key="1">
    <source>
        <dbReference type="EMBL" id="EAY07124.1"/>
    </source>
</evidence>